<dbReference type="OrthoDB" id="6271476at2759"/>
<dbReference type="InterPro" id="IPR041577">
    <property type="entry name" value="RT_RNaseH_2"/>
</dbReference>
<evidence type="ECO:0000313" key="3">
    <source>
        <dbReference type="EMBL" id="VDL92654.1"/>
    </source>
</evidence>
<name>A0A183SPX1_SCHSO</name>
<evidence type="ECO:0000313" key="4">
    <source>
        <dbReference type="Proteomes" id="UP000275846"/>
    </source>
</evidence>
<reference evidence="5" key="1">
    <citation type="submission" date="2016-06" db="UniProtKB">
        <authorList>
            <consortium name="WormBaseParasite"/>
        </authorList>
    </citation>
    <scope>IDENTIFICATION</scope>
</reference>
<dbReference type="PANTHER" id="PTHR37984">
    <property type="entry name" value="PROTEIN CBG26694"/>
    <property type="match status" value="1"/>
</dbReference>
<dbReference type="PANTHER" id="PTHR37984:SF5">
    <property type="entry name" value="PROTEIN NYNRIN-LIKE"/>
    <property type="match status" value="1"/>
</dbReference>
<dbReference type="AlphaFoldDB" id="A0A183SPX1"/>
<sequence length="158" mass="17454">MLSSDLLLTHFKSDLKIVVAACVSNYGVDAVLLHVLPDNTEKAFCHAACSLTSAEQIEKEALAISFAVKKFHRIPFGHHFTLFLAIVGLKESLPMFSSNRLQCWATILLGYDSAIQYQSITKMGQAEALSRLINSWTKEPEDKSSCPFPLSQGFTVCN</sequence>
<keyword evidence="4" id="KW-1185">Reference proteome</keyword>
<proteinExistence type="predicted"/>
<dbReference type="Proteomes" id="UP000275846">
    <property type="component" value="Unassembled WGS sequence"/>
</dbReference>
<gene>
    <name evidence="3" type="ORF">SSLN_LOCUS6269</name>
</gene>
<dbReference type="GO" id="GO:0003824">
    <property type="term" value="F:catalytic activity"/>
    <property type="evidence" value="ECO:0007669"/>
    <property type="project" value="UniProtKB-KW"/>
</dbReference>
<evidence type="ECO:0000313" key="5">
    <source>
        <dbReference type="WBParaSite" id="SSLN_0000646601-mRNA-1"/>
    </source>
</evidence>
<organism evidence="5">
    <name type="scientific">Schistocephalus solidus</name>
    <name type="common">Tapeworm</name>
    <dbReference type="NCBI Taxonomy" id="70667"/>
    <lineage>
        <taxon>Eukaryota</taxon>
        <taxon>Metazoa</taxon>
        <taxon>Spiralia</taxon>
        <taxon>Lophotrochozoa</taxon>
        <taxon>Platyhelminthes</taxon>
        <taxon>Cestoda</taxon>
        <taxon>Eucestoda</taxon>
        <taxon>Diphyllobothriidea</taxon>
        <taxon>Diphyllobothriidae</taxon>
        <taxon>Schistocephalus</taxon>
    </lineage>
</organism>
<dbReference type="InterPro" id="IPR043502">
    <property type="entry name" value="DNA/RNA_pol_sf"/>
</dbReference>
<dbReference type="WBParaSite" id="SSLN_0000646601-mRNA-1">
    <property type="protein sequence ID" value="SSLN_0000646601-mRNA-1"/>
    <property type="gene ID" value="SSLN_0000646601"/>
</dbReference>
<dbReference type="EMBL" id="UYSU01033614">
    <property type="protein sequence ID" value="VDL92654.1"/>
    <property type="molecule type" value="Genomic_DNA"/>
</dbReference>
<evidence type="ECO:0000259" key="2">
    <source>
        <dbReference type="Pfam" id="PF17919"/>
    </source>
</evidence>
<dbReference type="Pfam" id="PF17919">
    <property type="entry name" value="RT_RNaseH_2"/>
    <property type="match status" value="1"/>
</dbReference>
<reference evidence="3 4" key="2">
    <citation type="submission" date="2018-11" db="EMBL/GenBank/DDBJ databases">
        <authorList>
            <consortium name="Pathogen Informatics"/>
        </authorList>
    </citation>
    <scope>NUCLEOTIDE SEQUENCE [LARGE SCALE GENOMIC DNA]</scope>
    <source>
        <strain evidence="3 4">NST_G2</strain>
    </source>
</reference>
<dbReference type="STRING" id="70667.A0A183SPX1"/>
<keyword evidence="1" id="KW-0511">Multifunctional enzyme</keyword>
<feature type="domain" description="Reverse transcriptase/retrotransposon-derived protein RNase H-like" evidence="2">
    <location>
        <begin position="2"/>
        <end position="82"/>
    </location>
</feature>
<protein>
    <submittedName>
        <fullName evidence="5">RT_RNaseH_2 domain-containing protein</fullName>
    </submittedName>
</protein>
<dbReference type="InterPro" id="IPR050951">
    <property type="entry name" value="Retrovirus_Pol_polyprotein"/>
</dbReference>
<dbReference type="SUPFAM" id="SSF56672">
    <property type="entry name" value="DNA/RNA polymerases"/>
    <property type="match status" value="1"/>
</dbReference>
<accession>A0A183SPX1</accession>
<evidence type="ECO:0000256" key="1">
    <source>
        <dbReference type="ARBA" id="ARBA00023268"/>
    </source>
</evidence>